<dbReference type="GO" id="GO:0000976">
    <property type="term" value="F:transcription cis-regulatory region binding"/>
    <property type="evidence" value="ECO:0007669"/>
    <property type="project" value="TreeGrafter"/>
</dbReference>
<gene>
    <name evidence="3" type="ORF">BKA67DRAFT_595785</name>
</gene>
<dbReference type="GO" id="GO:0003700">
    <property type="term" value="F:DNA-binding transcription factor activity"/>
    <property type="evidence" value="ECO:0007669"/>
    <property type="project" value="TreeGrafter"/>
</dbReference>
<sequence length="381" mass="42357">MPNMRRKTGQALELLRIFQHGPGTWMDVMDHAMNFQREVVKGAFSSQLLQCAICALSAKHMSFIAEKFVWDPVASSYYGESLKLLIKEISQPYISHDILLAATILLSSYELLSNLSPDHEKHLFGARTIMQAGDLKKNESSLYRASFWVYARQDVALALVNECPTLTPTCDWDTMLPGDGIGEDTTANRMLCLLARVINLKFTTASTMGSTGQGQKLTKVSVDIDHWWDNLALTSRGVIVGDRSADGLSQTWFCAPAAAAGFLYYHLASILLIETTQRYHHSVEPLVEIPGSPEHQSVLKNKLFFHAQSIASACLTGFLPDGVQFIAVNPLFYAARYIRSLALKTKLWAMLNGIEARLGFHTKSRVAQSQLEAQQFHGTDV</sequence>
<dbReference type="PANTHER" id="PTHR37534:SF25">
    <property type="entry name" value="ZN(II)2CYS6 TRANSCRIPTION FACTOR (EUROFUNG)"/>
    <property type="match status" value="1"/>
</dbReference>
<accession>A0A9P8RGL6</accession>
<keyword evidence="4" id="KW-1185">Reference proteome</keyword>
<dbReference type="OrthoDB" id="4525710at2759"/>
<dbReference type="GO" id="GO:0005634">
    <property type="term" value="C:nucleus"/>
    <property type="evidence" value="ECO:0007669"/>
    <property type="project" value="UniProtKB-SubCell"/>
</dbReference>
<evidence type="ECO:0000313" key="4">
    <source>
        <dbReference type="Proteomes" id="UP000758603"/>
    </source>
</evidence>
<dbReference type="InterPro" id="IPR021858">
    <property type="entry name" value="Fun_TF"/>
</dbReference>
<reference evidence="3" key="1">
    <citation type="journal article" date="2021" name="Nat. Commun.">
        <title>Genetic determinants of endophytism in the Arabidopsis root mycobiome.</title>
        <authorList>
            <person name="Mesny F."/>
            <person name="Miyauchi S."/>
            <person name="Thiergart T."/>
            <person name="Pickel B."/>
            <person name="Atanasova L."/>
            <person name="Karlsson M."/>
            <person name="Huettel B."/>
            <person name="Barry K.W."/>
            <person name="Haridas S."/>
            <person name="Chen C."/>
            <person name="Bauer D."/>
            <person name="Andreopoulos W."/>
            <person name="Pangilinan J."/>
            <person name="LaButti K."/>
            <person name="Riley R."/>
            <person name="Lipzen A."/>
            <person name="Clum A."/>
            <person name="Drula E."/>
            <person name="Henrissat B."/>
            <person name="Kohler A."/>
            <person name="Grigoriev I.V."/>
            <person name="Martin F.M."/>
            <person name="Hacquard S."/>
        </authorList>
    </citation>
    <scope>NUCLEOTIDE SEQUENCE</scope>
    <source>
        <strain evidence="3">MPI-SDFR-AT-0073</strain>
    </source>
</reference>
<comment type="caution">
    <text evidence="3">The sequence shown here is derived from an EMBL/GenBank/DDBJ whole genome shotgun (WGS) entry which is preliminary data.</text>
</comment>
<dbReference type="EMBL" id="JAGPXC010000011">
    <property type="protein sequence ID" value="KAH6645434.1"/>
    <property type="molecule type" value="Genomic_DNA"/>
</dbReference>
<protein>
    <submittedName>
        <fullName evidence="3">Uncharacterized protein</fullName>
    </submittedName>
</protein>
<dbReference type="Proteomes" id="UP000758603">
    <property type="component" value="Unassembled WGS sequence"/>
</dbReference>
<proteinExistence type="predicted"/>
<keyword evidence="2" id="KW-0539">Nucleus</keyword>
<dbReference type="AlphaFoldDB" id="A0A9P8RGL6"/>
<dbReference type="RefSeq" id="XP_045951948.1">
    <property type="nucleotide sequence ID" value="XM_046105210.1"/>
</dbReference>
<organism evidence="3 4">
    <name type="scientific">Truncatella angustata</name>
    <dbReference type="NCBI Taxonomy" id="152316"/>
    <lineage>
        <taxon>Eukaryota</taxon>
        <taxon>Fungi</taxon>
        <taxon>Dikarya</taxon>
        <taxon>Ascomycota</taxon>
        <taxon>Pezizomycotina</taxon>
        <taxon>Sordariomycetes</taxon>
        <taxon>Xylariomycetidae</taxon>
        <taxon>Amphisphaeriales</taxon>
        <taxon>Sporocadaceae</taxon>
        <taxon>Truncatella</taxon>
    </lineage>
</organism>
<evidence type="ECO:0000256" key="2">
    <source>
        <dbReference type="ARBA" id="ARBA00023242"/>
    </source>
</evidence>
<evidence type="ECO:0000313" key="3">
    <source>
        <dbReference type="EMBL" id="KAH6645434.1"/>
    </source>
</evidence>
<dbReference type="GeneID" id="70134101"/>
<dbReference type="GO" id="GO:0045944">
    <property type="term" value="P:positive regulation of transcription by RNA polymerase II"/>
    <property type="evidence" value="ECO:0007669"/>
    <property type="project" value="TreeGrafter"/>
</dbReference>
<comment type="subcellular location">
    <subcellularLocation>
        <location evidence="1">Nucleus</location>
    </subcellularLocation>
</comment>
<dbReference type="PANTHER" id="PTHR37534">
    <property type="entry name" value="TRANSCRIPTIONAL ACTIVATOR PROTEIN UGA3"/>
    <property type="match status" value="1"/>
</dbReference>
<evidence type="ECO:0000256" key="1">
    <source>
        <dbReference type="ARBA" id="ARBA00004123"/>
    </source>
</evidence>
<name>A0A9P8RGL6_9PEZI</name>
<dbReference type="CDD" id="cd12148">
    <property type="entry name" value="fungal_TF_MHR"/>
    <property type="match status" value="1"/>
</dbReference>
<dbReference type="Pfam" id="PF11951">
    <property type="entry name" value="Fungal_trans_2"/>
    <property type="match status" value="1"/>
</dbReference>